<organism evidence="9 10">
    <name type="scientific">Dimorphilus gyrociliatus</name>
    <dbReference type="NCBI Taxonomy" id="2664684"/>
    <lineage>
        <taxon>Eukaryota</taxon>
        <taxon>Metazoa</taxon>
        <taxon>Spiralia</taxon>
        <taxon>Lophotrochozoa</taxon>
        <taxon>Annelida</taxon>
        <taxon>Polychaeta</taxon>
        <taxon>Polychaeta incertae sedis</taxon>
        <taxon>Dinophilidae</taxon>
        <taxon>Dimorphilus</taxon>
    </lineage>
</organism>
<feature type="compositionally biased region" description="Basic and acidic residues" evidence="8">
    <location>
        <begin position="599"/>
        <end position="609"/>
    </location>
</feature>
<evidence type="ECO:0000313" key="9">
    <source>
        <dbReference type="EMBL" id="CAD5125919.1"/>
    </source>
</evidence>
<dbReference type="PANTHER" id="PTHR12172:SF0">
    <property type="entry name" value="CELL CYCLE CHECKPOINT PROTEIN RAD17"/>
    <property type="match status" value="1"/>
</dbReference>
<dbReference type="Gene3D" id="1.10.8.60">
    <property type="match status" value="1"/>
</dbReference>
<dbReference type="GO" id="GO:0000077">
    <property type="term" value="P:DNA damage checkpoint signaling"/>
    <property type="evidence" value="ECO:0007669"/>
    <property type="project" value="TreeGrafter"/>
</dbReference>
<dbReference type="GO" id="GO:0003682">
    <property type="term" value="F:chromatin binding"/>
    <property type="evidence" value="ECO:0007669"/>
    <property type="project" value="TreeGrafter"/>
</dbReference>
<evidence type="ECO:0000313" key="10">
    <source>
        <dbReference type="Proteomes" id="UP000549394"/>
    </source>
</evidence>
<feature type="region of interest" description="Disordered" evidence="8">
    <location>
        <begin position="585"/>
        <end position="609"/>
    </location>
</feature>
<evidence type="ECO:0000256" key="4">
    <source>
        <dbReference type="ARBA" id="ARBA00022763"/>
    </source>
</evidence>
<keyword evidence="3" id="KW-0547">Nucleotide-binding</keyword>
<dbReference type="InterPro" id="IPR004582">
    <property type="entry name" value="Checkpoint_prot_Rad17_Rad24"/>
</dbReference>
<dbReference type="PANTHER" id="PTHR12172">
    <property type="entry name" value="CELL CYCLE CHECKPOINT PROTEIN RAD17"/>
    <property type="match status" value="1"/>
</dbReference>
<keyword evidence="6" id="KW-0539">Nucleus</keyword>
<comment type="subcellular location">
    <subcellularLocation>
        <location evidence="1">Nucleus</location>
    </subcellularLocation>
</comment>
<evidence type="ECO:0000256" key="1">
    <source>
        <dbReference type="ARBA" id="ARBA00004123"/>
    </source>
</evidence>
<evidence type="ECO:0000256" key="6">
    <source>
        <dbReference type="ARBA" id="ARBA00023242"/>
    </source>
</evidence>
<gene>
    <name evidence="9" type="ORF">DGYR_LOCUS13215</name>
</gene>
<evidence type="ECO:0000256" key="5">
    <source>
        <dbReference type="ARBA" id="ARBA00022840"/>
    </source>
</evidence>
<sequence length="609" mass="69686">MLKKDKRVRKCGSFDTINNLRSSSQYERKKKLTTGGGFSDFSDFSSHSQPSIRKFRSANPDLETHTSKVIRRRNQKVVAECSWAEKNTPRHLADLAVHKKKVSSVQELLDWCFSSNLKTAPIIILSGPTGCGKTTTLLLLCKSMKIEVSTWEVPPNFNMEDNQIDRELDEYGRIEYGEKQMEIFSDFLFKSNEFQTLFRYSKESLLSGVKKINLVEDLLPVFFENLNEFHNVLREYKRCGTTPLVFIISDSSSSEWNMQKLFNPSTTGDLSIINISFNAIAPTILYKSLNRIANLEKSQDESLQLPDKRLIEDIIASNPGDIRCCINALQIAMVSDKGLNTKSTKEYVHSSKGRDSGLFLFHALGKILYAKREEIHIIKEVKEESEPPAELYRKPLKENPEEVFERVGLTADCFSSFLQQNYLDFYGDIYDIANTAEAFSVVDTMVSNWNTRSSLEGTIASYASRSIMFYNTKKRANYPTNSKKKLQPLKKPLFMTVRNQMGENKQNIERLFQSGYWKPLNIATELIPFIKNCNCCMCTMAQKSCISRSFSFRGNLVNKSLDQMEAVDMEVTDKIAYSKRSFEVKDQLPKTPDPPVNDPELKIEEFDSD</sequence>
<name>A0A7I8WCK7_9ANNE</name>
<reference evidence="9 10" key="1">
    <citation type="submission" date="2020-08" db="EMBL/GenBank/DDBJ databases">
        <authorList>
            <person name="Hejnol A."/>
        </authorList>
    </citation>
    <scope>NUCLEOTIDE SEQUENCE [LARGE SCALE GENOMIC DNA]</scope>
</reference>
<protein>
    <submittedName>
        <fullName evidence="9">DgyrCDS14101</fullName>
    </submittedName>
</protein>
<dbReference type="GO" id="GO:0006281">
    <property type="term" value="P:DNA repair"/>
    <property type="evidence" value="ECO:0007669"/>
    <property type="project" value="InterPro"/>
</dbReference>
<keyword evidence="10" id="KW-1185">Reference proteome</keyword>
<dbReference type="GO" id="GO:0033314">
    <property type="term" value="P:mitotic DNA replication checkpoint signaling"/>
    <property type="evidence" value="ECO:0007669"/>
    <property type="project" value="TreeGrafter"/>
</dbReference>
<comment type="caution">
    <text evidence="9">The sequence shown here is derived from an EMBL/GenBank/DDBJ whole genome shotgun (WGS) entry which is preliminary data.</text>
</comment>
<evidence type="ECO:0000256" key="7">
    <source>
        <dbReference type="ARBA" id="ARBA00023306"/>
    </source>
</evidence>
<dbReference type="GO" id="GO:0005524">
    <property type="term" value="F:ATP binding"/>
    <property type="evidence" value="ECO:0007669"/>
    <property type="project" value="UniProtKB-KW"/>
</dbReference>
<evidence type="ECO:0000256" key="3">
    <source>
        <dbReference type="ARBA" id="ARBA00022741"/>
    </source>
</evidence>
<dbReference type="Proteomes" id="UP000549394">
    <property type="component" value="Unassembled WGS sequence"/>
</dbReference>
<accession>A0A7I8WCK7</accession>
<dbReference type="GO" id="GO:0003689">
    <property type="term" value="F:DNA clamp loader activity"/>
    <property type="evidence" value="ECO:0007669"/>
    <property type="project" value="TreeGrafter"/>
</dbReference>
<dbReference type="OrthoDB" id="10265971at2759"/>
<proteinExistence type="inferred from homology"/>
<comment type="similarity">
    <text evidence="2">Belongs to the rad17/RAD24 family.</text>
</comment>
<dbReference type="GO" id="GO:0005634">
    <property type="term" value="C:nucleus"/>
    <property type="evidence" value="ECO:0007669"/>
    <property type="project" value="UniProtKB-SubCell"/>
</dbReference>
<dbReference type="AlphaFoldDB" id="A0A7I8WCK7"/>
<dbReference type="Gene3D" id="3.40.50.300">
    <property type="entry name" value="P-loop containing nucleotide triphosphate hydrolases"/>
    <property type="match status" value="1"/>
</dbReference>
<keyword evidence="7" id="KW-0131">Cell cycle</keyword>
<dbReference type="SUPFAM" id="SSF52540">
    <property type="entry name" value="P-loop containing nucleoside triphosphate hydrolases"/>
    <property type="match status" value="1"/>
</dbReference>
<dbReference type="Pfam" id="PF03215">
    <property type="entry name" value="Rad17"/>
    <property type="match status" value="1"/>
</dbReference>
<evidence type="ECO:0000256" key="2">
    <source>
        <dbReference type="ARBA" id="ARBA00006168"/>
    </source>
</evidence>
<dbReference type="InterPro" id="IPR027417">
    <property type="entry name" value="P-loop_NTPase"/>
</dbReference>
<evidence type="ECO:0000256" key="8">
    <source>
        <dbReference type="SAM" id="MobiDB-lite"/>
    </source>
</evidence>
<keyword evidence="4" id="KW-0227">DNA damage</keyword>
<dbReference type="EMBL" id="CAJFCJ010000030">
    <property type="protein sequence ID" value="CAD5125919.1"/>
    <property type="molecule type" value="Genomic_DNA"/>
</dbReference>
<keyword evidence="5" id="KW-0067">ATP-binding</keyword>